<name>A0A3M7QSF7_BRAPC</name>
<evidence type="ECO:0000313" key="2">
    <source>
        <dbReference type="Proteomes" id="UP000276133"/>
    </source>
</evidence>
<protein>
    <submittedName>
        <fullName evidence="1">Uncharacterized protein</fullName>
    </submittedName>
</protein>
<accession>A0A3M7QSF7</accession>
<proteinExistence type="predicted"/>
<comment type="caution">
    <text evidence="1">The sequence shown here is derived from an EMBL/GenBank/DDBJ whole genome shotgun (WGS) entry which is preliminary data.</text>
</comment>
<dbReference type="Proteomes" id="UP000276133">
    <property type="component" value="Unassembled WGS sequence"/>
</dbReference>
<dbReference type="EMBL" id="REGN01005300">
    <property type="protein sequence ID" value="RNA13908.1"/>
    <property type="molecule type" value="Genomic_DNA"/>
</dbReference>
<reference evidence="1 2" key="1">
    <citation type="journal article" date="2018" name="Sci. Rep.">
        <title>Genomic signatures of local adaptation to the degree of environmental predictability in rotifers.</title>
        <authorList>
            <person name="Franch-Gras L."/>
            <person name="Hahn C."/>
            <person name="Garcia-Roger E.M."/>
            <person name="Carmona M.J."/>
            <person name="Serra M."/>
            <person name="Gomez A."/>
        </authorList>
    </citation>
    <scope>NUCLEOTIDE SEQUENCE [LARGE SCALE GENOMIC DNA]</scope>
    <source>
        <strain evidence="1">HYR1</strain>
    </source>
</reference>
<evidence type="ECO:0000313" key="1">
    <source>
        <dbReference type="EMBL" id="RNA13908.1"/>
    </source>
</evidence>
<dbReference type="AlphaFoldDB" id="A0A3M7QSF7"/>
<gene>
    <name evidence="1" type="ORF">BpHYR1_016094</name>
</gene>
<sequence>MFGPTIIFHSSTLSPKLSSSFAKSDFWNKYFIEFFPRTFKPTGYEFSKSKFMSGLPSTTTIFLYPLFMQASDLVLIARVAKAALLQFIMKKSASLVYKSFKIAILEYFLPIFLTWKKKEINIITISNRIFAKIHNFVCQY</sequence>
<organism evidence="1 2">
    <name type="scientific">Brachionus plicatilis</name>
    <name type="common">Marine rotifer</name>
    <name type="synonym">Brachionus muelleri</name>
    <dbReference type="NCBI Taxonomy" id="10195"/>
    <lineage>
        <taxon>Eukaryota</taxon>
        <taxon>Metazoa</taxon>
        <taxon>Spiralia</taxon>
        <taxon>Gnathifera</taxon>
        <taxon>Rotifera</taxon>
        <taxon>Eurotatoria</taxon>
        <taxon>Monogononta</taxon>
        <taxon>Pseudotrocha</taxon>
        <taxon>Ploima</taxon>
        <taxon>Brachionidae</taxon>
        <taxon>Brachionus</taxon>
    </lineage>
</organism>
<keyword evidence="2" id="KW-1185">Reference proteome</keyword>